<dbReference type="PROSITE" id="PS00641">
    <property type="entry name" value="COMPLEX1_75K_1"/>
    <property type="match status" value="1"/>
</dbReference>
<dbReference type="PROSITE" id="PS00198">
    <property type="entry name" value="4FE4S_FER_1"/>
    <property type="match status" value="1"/>
</dbReference>
<dbReference type="InterPro" id="IPR054351">
    <property type="entry name" value="NADH_UbQ_OxRdtase_ferredoxin"/>
</dbReference>
<evidence type="ECO:0000256" key="2">
    <source>
        <dbReference type="ARBA" id="ARBA00022723"/>
    </source>
</evidence>
<evidence type="ECO:0000256" key="3">
    <source>
        <dbReference type="ARBA" id="ARBA00022737"/>
    </source>
</evidence>
<dbReference type="InterPro" id="IPR036010">
    <property type="entry name" value="2Fe-2S_ferredoxin-like_sf"/>
</dbReference>
<dbReference type="FunFam" id="3.30.70.20:FF:000035">
    <property type="entry name" value="Iron hydrogenase 1"/>
    <property type="match status" value="1"/>
</dbReference>
<dbReference type="Pfam" id="PF22117">
    <property type="entry name" value="Fer4_Nqo3"/>
    <property type="match status" value="1"/>
</dbReference>
<feature type="domain" description="4Fe-4S ferredoxin-type" evidence="7">
    <location>
        <begin position="190"/>
        <end position="219"/>
    </location>
</feature>
<evidence type="ECO:0000259" key="6">
    <source>
        <dbReference type="PROSITE" id="PS51085"/>
    </source>
</evidence>
<dbReference type="CDD" id="cd00207">
    <property type="entry name" value="fer2"/>
    <property type="match status" value="1"/>
</dbReference>
<dbReference type="GO" id="GO:0051539">
    <property type="term" value="F:4 iron, 4 sulfur cluster binding"/>
    <property type="evidence" value="ECO:0007669"/>
    <property type="project" value="UniProtKB-KW"/>
</dbReference>
<evidence type="ECO:0000313" key="8">
    <source>
        <dbReference type="EMBL" id="MYD91302.1"/>
    </source>
</evidence>
<evidence type="ECO:0000256" key="4">
    <source>
        <dbReference type="ARBA" id="ARBA00023004"/>
    </source>
</evidence>
<dbReference type="Pfam" id="PF13510">
    <property type="entry name" value="Fer2_4"/>
    <property type="match status" value="1"/>
</dbReference>
<evidence type="ECO:0000256" key="5">
    <source>
        <dbReference type="ARBA" id="ARBA00023014"/>
    </source>
</evidence>
<evidence type="ECO:0000256" key="1">
    <source>
        <dbReference type="ARBA" id="ARBA00022485"/>
    </source>
</evidence>
<feature type="domain" description="4Fe-4S ferredoxin-type" evidence="7">
    <location>
        <begin position="147"/>
        <end position="176"/>
    </location>
</feature>
<dbReference type="SUPFAM" id="SSF54862">
    <property type="entry name" value="4Fe-4S ferredoxins"/>
    <property type="match status" value="1"/>
</dbReference>
<dbReference type="PROSITE" id="PS51379">
    <property type="entry name" value="4FE4S_FER_2"/>
    <property type="match status" value="2"/>
</dbReference>
<dbReference type="PANTHER" id="PTHR24960:SF84">
    <property type="entry name" value="HYDROGENASE SUBUNIT"/>
    <property type="match status" value="1"/>
</dbReference>
<keyword evidence="5" id="KW-0411">Iron-sulfur</keyword>
<dbReference type="PROSITE" id="PS51085">
    <property type="entry name" value="2FE2S_FER_2"/>
    <property type="match status" value="1"/>
</dbReference>
<dbReference type="InterPro" id="IPR000283">
    <property type="entry name" value="NADH_UbQ_OxRdtase_75kDa_su_CS"/>
</dbReference>
<sequence>MTSPPAVGTFTLDGRQVEFHEGESVLAAARRQAIDIPSLCYDDRLEAFGGCRLCAVSVKGVNGFPASCTTQAQPDMEVETRTPELDGLRRTLLAMVVSENGSERLAVDPLRGLASQELHEAVVELQPDLDRFKGATSGSSRPDDENPFILRDYDLCISCYRCVRVCAEQEGDYAITVAGRGFGTNISVEFNGHLRDSSCTFCGQCVQTCPTGALADRKAMRFAQIEDPVESPRRKRKRS</sequence>
<keyword evidence="1" id="KW-0004">4Fe-4S</keyword>
<dbReference type="GO" id="GO:0046872">
    <property type="term" value="F:metal ion binding"/>
    <property type="evidence" value="ECO:0007669"/>
    <property type="project" value="UniProtKB-KW"/>
</dbReference>
<dbReference type="InterPro" id="IPR017896">
    <property type="entry name" value="4Fe4S_Fe-S-bd"/>
</dbReference>
<protein>
    <submittedName>
        <fullName evidence="8">2Fe-2S iron-sulfur cluster binding domain-containing protein</fullName>
    </submittedName>
</protein>
<organism evidence="8">
    <name type="scientific">Caldilineaceae bacterium SB0662_bin_9</name>
    <dbReference type="NCBI Taxonomy" id="2605258"/>
    <lineage>
        <taxon>Bacteria</taxon>
        <taxon>Bacillati</taxon>
        <taxon>Chloroflexota</taxon>
        <taxon>Caldilineae</taxon>
        <taxon>Caldilineales</taxon>
        <taxon>Caldilineaceae</taxon>
    </lineage>
</organism>
<dbReference type="GO" id="GO:0016020">
    <property type="term" value="C:membrane"/>
    <property type="evidence" value="ECO:0007669"/>
    <property type="project" value="InterPro"/>
</dbReference>
<dbReference type="InterPro" id="IPR050157">
    <property type="entry name" value="PSI_iron-sulfur_center"/>
</dbReference>
<dbReference type="EMBL" id="VXPY01000094">
    <property type="protein sequence ID" value="MYD91302.1"/>
    <property type="molecule type" value="Genomic_DNA"/>
</dbReference>
<accession>A0A6B1DXB3</accession>
<dbReference type="AlphaFoldDB" id="A0A6B1DXB3"/>
<name>A0A6B1DXB3_9CHLR</name>
<dbReference type="InterPro" id="IPR001041">
    <property type="entry name" value="2Fe-2S_ferredoxin-type"/>
</dbReference>
<dbReference type="GO" id="GO:0008137">
    <property type="term" value="F:NADH dehydrogenase (ubiquinone) activity"/>
    <property type="evidence" value="ECO:0007669"/>
    <property type="project" value="InterPro"/>
</dbReference>
<dbReference type="Gene3D" id="3.30.70.20">
    <property type="match status" value="1"/>
</dbReference>
<reference evidence="8" key="1">
    <citation type="submission" date="2019-09" db="EMBL/GenBank/DDBJ databases">
        <title>Characterisation of the sponge microbiome using genome-centric metagenomics.</title>
        <authorList>
            <person name="Engelberts J.P."/>
            <person name="Robbins S.J."/>
            <person name="De Goeij J.M."/>
            <person name="Aranda M."/>
            <person name="Bell S.C."/>
            <person name="Webster N.S."/>
        </authorList>
    </citation>
    <scope>NUCLEOTIDE SEQUENCE</scope>
    <source>
        <strain evidence="8">SB0662_bin_9</strain>
    </source>
</reference>
<keyword evidence="3" id="KW-0677">Repeat</keyword>
<feature type="domain" description="2Fe-2S ferredoxin-type" evidence="6">
    <location>
        <begin position="6"/>
        <end position="84"/>
    </location>
</feature>
<comment type="caution">
    <text evidence="8">The sequence shown here is derived from an EMBL/GenBank/DDBJ whole genome shotgun (WGS) entry which is preliminary data.</text>
</comment>
<keyword evidence="4" id="KW-0408">Iron</keyword>
<evidence type="ECO:0000259" key="7">
    <source>
        <dbReference type="PROSITE" id="PS51379"/>
    </source>
</evidence>
<dbReference type="InterPro" id="IPR017900">
    <property type="entry name" value="4Fe4S_Fe_S_CS"/>
</dbReference>
<dbReference type="Gene3D" id="3.10.20.740">
    <property type="match status" value="1"/>
</dbReference>
<dbReference type="GO" id="GO:0042773">
    <property type="term" value="P:ATP synthesis coupled electron transport"/>
    <property type="evidence" value="ECO:0007669"/>
    <property type="project" value="InterPro"/>
</dbReference>
<gene>
    <name evidence="8" type="ORF">F4Y08_13355</name>
</gene>
<dbReference type="PANTHER" id="PTHR24960">
    <property type="entry name" value="PHOTOSYSTEM I IRON-SULFUR CENTER-RELATED"/>
    <property type="match status" value="1"/>
</dbReference>
<keyword evidence="2" id="KW-0479">Metal-binding</keyword>
<dbReference type="SUPFAM" id="SSF54292">
    <property type="entry name" value="2Fe-2S ferredoxin-like"/>
    <property type="match status" value="1"/>
</dbReference>
<proteinExistence type="predicted"/>